<organism evidence="1 2">
    <name type="scientific">Kibdelosporangium aridum</name>
    <dbReference type="NCBI Taxonomy" id="2030"/>
    <lineage>
        <taxon>Bacteria</taxon>
        <taxon>Bacillati</taxon>
        <taxon>Actinomycetota</taxon>
        <taxon>Actinomycetes</taxon>
        <taxon>Pseudonocardiales</taxon>
        <taxon>Pseudonocardiaceae</taxon>
        <taxon>Kibdelosporangium</taxon>
    </lineage>
</organism>
<dbReference type="AlphaFoldDB" id="A0A1W2A0U6"/>
<reference evidence="1 2" key="1">
    <citation type="submission" date="2017-04" db="EMBL/GenBank/DDBJ databases">
        <authorList>
            <person name="Afonso C.L."/>
            <person name="Miller P.J."/>
            <person name="Scott M.A."/>
            <person name="Spackman E."/>
            <person name="Goraichik I."/>
            <person name="Dimitrov K.M."/>
            <person name="Suarez D.L."/>
            <person name="Swayne D.E."/>
        </authorList>
    </citation>
    <scope>NUCLEOTIDE SEQUENCE [LARGE SCALE GENOMIC DNA]</scope>
    <source>
        <strain evidence="1 2">DSM 43828</strain>
    </source>
</reference>
<gene>
    <name evidence="1" type="ORF">SAMN05661093_00483</name>
</gene>
<evidence type="ECO:0000313" key="1">
    <source>
        <dbReference type="EMBL" id="SMC54236.1"/>
    </source>
</evidence>
<sequence>MTLPAPNLDDRRFQDIVDEAKRRIARHCPEWTDHNVSDPGVALIELFAWMTEMILYRLNQVPDRLYVKFLELVGIELASASPARTDILFTLAAPPEQSIRVPGGTQVGTERGHGEDQIVFMTDTDLMLVRPKLTALLTRTDGRFENRTEELGLEGTQIPVFPSLHVDDAMYLGFEESLEGNLIRVDIEVSGAAGRGIDPRNPPRVWQSWNGRDWTNAKVLSDTSDGFNTSGEITLLLKGRHENLAIGPVRAHWVRAKLIDPAVEGQTYDTPPLLDSVNVIGLGGAVAAHHAEPAPRELIGTSNGDPGQVHVVRRAPVLPRRGARERVEIVPPRREPGVDPDPVPWTEVADFTDATENDRVYTWNGATGEIRFGPRVIGRDGRIRQYGAVPEEDSQIWVTGYRYGGGRRGNVGAGKLTVPLSAIQSVDSVRNLEPATGGVDAETVENAKVRGPLYLRGGHRAVTGKDFERLTLAAAPGAARARCLPPLKAGDPVRLLVVPRSDVAPESMKLQDLALKQDLVDQIKGYLDGRRLLTTQVRIDTPSYQGITIVAEVHASPTVRSEKVREDAERALYEFVNPVTGGPDGKGWPFDADLSIGDIFSVLRGVAGVSRAETVHMFLADLRGQQQPEEVGQRVRLAKEELFMSVSHRVVVRQ</sequence>
<dbReference type="NCBIfam" id="TIGR02243">
    <property type="entry name" value="putative baseplate assembly protein"/>
    <property type="match status" value="1"/>
</dbReference>
<keyword evidence="2" id="KW-1185">Reference proteome</keyword>
<proteinExistence type="predicted"/>
<dbReference type="OrthoDB" id="9027184at2"/>
<accession>A0A1W2A0U6</accession>
<name>A0A1W2A0U6_KIBAR</name>
<evidence type="ECO:0000313" key="2">
    <source>
        <dbReference type="Proteomes" id="UP000192674"/>
    </source>
</evidence>
<dbReference type="InterPro" id="IPR011749">
    <property type="entry name" value="CHP02243"/>
</dbReference>
<dbReference type="EMBL" id="FWXV01000001">
    <property type="protein sequence ID" value="SMC54236.1"/>
    <property type="molecule type" value="Genomic_DNA"/>
</dbReference>
<dbReference type="Proteomes" id="UP000192674">
    <property type="component" value="Unassembled WGS sequence"/>
</dbReference>
<dbReference type="RefSeq" id="WP_084424363.1">
    <property type="nucleotide sequence ID" value="NZ_FWXV01000001.1"/>
</dbReference>
<protein>
    <submittedName>
        <fullName evidence="1">Putative baseplate assembly protein</fullName>
    </submittedName>
</protein>